<accession>A0A9Q0RLL1</accession>
<dbReference type="CDD" id="cd08946">
    <property type="entry name" value="SDR_e"/>
    <property type="match status" value="1"/>
</dbReference>
<dbReference type="InterPro" id="IPR036291">
    <property type="entry name" value="NAD(P)-bd_dom_sf"/>
</dbReference>
<reference evidence="2" key="1">
    <citation type="submission" date="2022-12" db="EMBL/GenBank/DDBJ databases">
        <title>Genome assemblies of Blomia tropicalis.</title>
        <authorList>
            <person name="Cui Y."/>
        </authorList>
    </citation>
    <scope>NUCLEOTIDE SEQUENCE</scope>
    <source>
        <tissue evidence="2">Adult mites</tissue>
    </source>
</reference>
<evidence type="ECO:0000259" key="1">
    <source>
        <dbReference type="Pfam" id="PF01370"/>
    </source>
</evidence>
<dbReference type="AlphaFoldDB" id="A0A9Q0RLL1"/>
<protein>
    <recommendedName>
        <fullName evidence="1">NAD-dependent epimerase/dehydratase domain-containing protein</fullName>
    </recommendedName>
</protein>
<dbReference type="PANTHER" id="PTHR43245:SF23">
    <property type="entry name" value="NAD(P)-BINDING DOMAIN-CONTAINING PROTEIN"/>
    <property type="match status" value="1"/>
</dbReference>
<gene>
    <name evidence="2" type="ORF">RDWZM_006260</name>
</gene>
<name>A0A9Q0RLL1_BLOTA</name>
<keyword evidence="3" id="KW-1185">Reference proteome</keyword>
<feature type="domain" description="NAD-dependent epimerase/dehydratase" evidence="1">
    <location>
        <begin position="19"/>
        <end position="143"/>
    </location>
</feature>
<dbReference type="SUPFAM" id="SSF51735">
    <property type="entry name" value="NAD(P)-binding Rossmann-fold domains"/>
    <property type="match status" value="1"/>
</dbReference>
<proteinExistence type="predicted"/>
<dbReference type="InterPro" id="IPR001509">
    <property type="entry name" value="Epimerase_deHydtase"/>
</dbReference>
<comment type="caution">
    <text evidence="2">The sequence shown here is derived from an EMBL/GenBank/DDBJ whole genome shotgun (WGS) entry which is preliminary data.</text>
</comment>
<dbReference type="Proteomes" id="UP001142055">
    <property type="component" value="Chromosome 2"/>
</dbReference>
<evidence type="ECO:0000313" key="2">
    <source>
        <dbReference type="EMBL" id="KAJ6220448.1"/>
    </source>
</evidence>
<dbReference type="Pfam" id="PF01370">
    <property type="entry name" value="Epimerase"/>
    <property type="match status" value="1"/>
</dbReference>
<dbReference type="EMBL" id="JAPWDV010000002">
    <property type="protein sequence ID" value="KAJ6220448.1"/>
    <property type="molecule type" value="Genomic_DNA"/>
</dbReference>
<dbReference type="InterPro" id="IPR050177">
    <property type="entry name" value="Lipid_A_modif_metabolic_enz"/>
</dbReference>
<dbReference type="Gene3D" id="3.40.50.720">
    <property type="entry name" value="NAD(P)-binding Rossmann-like Domain"/>
    <property type="match status" value="1"/>
</dbReference>
<sequence length="208" mass="22737">MTITQCTNGKGSKSIGEKVLITGGAGYIGSSLVPILLERGYEVFVFDKFEYGIFPLLSVASDPNLHIIRGDICDKSQLKAAITDDIGAVVHLAAIVGYPACDRDQALAVEVNEIGTSNVVDLIQDHQKLIFASTGSCYGAIVQMMPFQCGLNLSGNGEDRDKRDYEVSYEKIKKLGFRSTITLEEGIEELLKTLPQMSQWEIKLSKNI</sequence>
<dbReference type="PANTHER" id="PTHR43245">
    <property type="entry name" value="BIFUNCTIONAL POLYMYXIN RESISTANCE PROTEIN ARNA"/>
    <property type="match status" value="1"/>
</dbReference>
<evidence type="ECO:0000313" key="3">
    <source>
        <dbReference type="Proteomes" id="UP001142055"/>
    </source>
</evidence>
<organism evidence="2 3">
    <name type="scientific">Blomia tropicalis</name>
    <name type="common">Mite</name>
    <dbReference type="NCBI Taxonomy" id="40697"/>
    <lineage>
        <taxon>Eukaryota</taxon>
        <taxon>Metazoa</taxon>
        <taxon>Ecdysozoa</taxon>
        <taxon>Arthropoda</taxon>
        <taxon>Chelicerata</taxon>
        <taxon>Arachnida</taxon>
        <taxon>Acari</taxon>
        <taxon>Acariformes</taxon>
        <taxon>Sarcoptiformes</taxon>
        <taxon>Astigmata</taxon>
        <taxon>Glycyphagoidea</taxon>
        <taxon>Echimyopodidae</taxon>
        <taxon>Blomia</taxon>
    </lineage>
</organism>